<feature type="region of interest" description="Disordered" evidence="1">
    <location>
        <begin position="65"/>
        <end position="100"/>
    </location>
</feature>
<evidence type="ECO:0000313" key="2">
    <source>
        <dbReference type="EMBL" id="KAH3835818.1"/>
    </source>
</evidence>
<protein>
    <submittedName>
        <fullName evidence="2">Uncharacterized protein</fullName>
    </submittedName>
</protein>
<dbReference type="AlphaFoldDB" id="A0A9D4KA64"/>
<organism evidence="2 3">
    <name type="scientific">Dreissena polymorpha</name>
    <name type="common">Zebra mussel</name>
    <name type="synonym">Mytilus polymorpha</name>
    <dbReference type="NCBI Taxonomy" id="45954"/>
    <lineage>
        <taxon>Eukaryota</taxon>
        <taxon>Metazoa</taxon>
        <taxon>Spiralia</taxon>
        <taxon>Lophotrochozoa</taxon>
        <taxon>Mollusca</taxon>
        <taxon>Bivalvia</taxon>
        <taxon>Autobranchia</taxon>
        <taxon>Heteroconchia</taxon>
        <taxon>Euheterodonta</taxon>
        <taxon>Imparidentia</taxon>
        <taxon>Neoheterodontei</taxon>
        <taxon>Myida</taxon>
        <taxon>Dreissenoidea</taxon>
        <taxon>Dreissenidae</taxon>
        <taxon>Dreissena</taxon>
    </lineage>
</organism>
<comment type="caution">
    <text evidence="2">The sequence shown here is derived from an EMBL/GenBank/DDBJ whole genome shotgun (WGS) entry which is preliminary data.</text>
</comment>
<name>A0A9D4KA64_DREPO</name>
<accession>A0A9D4KA64</accession>
<reference evidence="2" key="1">
    <citation type="journal article" date="2019" name="bioRxiv">
        <title>The Genome of the Zebra Mussel, Dreissena polymorpha: A Resource for Invasive Species Research.</title>
        <authorList>
            <person name="McCartney M.A."/>
            <person name="Auch B."/>
            <person name="Kono T."/>
            <person name="Mallez S."/>
            <person name="Zhang Y."/>
            <person name="Obille A."/>
            <person name="Becker A."/>
            <person name="Abrahante J.E."/>
            <person name="Garbe J."/>
            <person name="Badalamenti J.P."/>
            <person name="Herman A."/>
            <person name="Mangelson H."/>
            <person name="Liachko I."/>
            <person name="Sullivan S."/>
            <person name="Sone E.D."/>
            <person name="Koren S."/>
            <person name="Silverstein K.A.T."/>
            <person name="Beckman K.B."/>
            <person name="Gohl D.M."/>
        </authorList>
    </citation>
    <scope>NUCLEOTIDE SEQUENCE</scope>
    <source>
        <strain evidence="2">Duluth1</strain>
        <tissue evidence="2">Whole animal</tissue>
    </source>
</reference>
<dbReference type="Proteomes" id="UP000828390">
    <property type="component" value="Unassembled WGS sequence"/>
</dbReference>
<evidence type="ECO:0000256" key="1">
    <source>
        <dbReference type="SAM" id="MobiDB-lite"/>
    </source>
</evidence>
<sequence length="100" mass="10836">MHEKTNIVADNSARLSLTINRGKNKASRTNAYNNTPITVQGEALEEVDSFTYLGKILDIQTMQMSEPASVKHEQPSISCRASGDSSKLASLPRLSSSIPS</sequence>
<evidence type="ECO:0000313" key="3">
    <source>
        <dbReference type="Proteomes" id="UP000828390"/>
    </source>
</evidence>
<feature type="compositionally biased region" description="Polar residues" evidence="1">
    <location>
        <begin position="75"/>
        <end position="100"/>
    </location>
</feature>
<keyword evidence="3" id="KW-1185">Reference proteome</keyword>
<gene>
    <name evidence="2" type="ORF">DPMN_109184</name>
</gene>
<proteinExistence type="predicted"/>
<reference evidence="2" key="2">
    <citation type="submission" date="2020-11" db="EMBL/GenBank/DDBJ databases">
        <authorList>
            <person name="McCartney M.A."/>
            <person name="Auch B."/>
            <person name="Kono T."/>
            <person name="Mallez S."/>
            <person name="Becker A."/>
            <person name="Gohl D.M."/>
            <person name="Silverstein K.A.T."/>
            <person name="Koren S."/>
            <person name="Bechman K.B."/>
            <person name="Herman A."/>
            <person name="Abrahante J.E."/>
            <person name="Garbe J."/>
        </authorList>
    </citation>
    <scope>NUCLEOTIDE SEQUENCE</scope>
    <source>
        <strain evidence="2">Duluth1</strain>
        <tissue evidence="2">Whole animal</tissue>
    </source>
</reference>
<dbReference type="EMBL" id="JAIWYP010000004">
    <property type="protein sequence ID" value="KAH3835818.1"/>
    <property type="molecule type" value="Genomic_DNA"/>
</dbReference>